<protein>
    <submittedName>
        <fullName evidence="1">Uncharacterized protein</fullName>
    </submittedName>
</protein>
<evidence type="ECO:0000313" key="2">
    <source>
        <dbReference type="Proteomes" id="UP000051254"/>
    </source>
</evidence>
<accession>A0A0R0BNB9</accession>
<name>A0A0R0BNB9_9GAMM</name>
<gene>
    <name evidence="1" type="ORF">ABB25_12060</name>
</gene>
<evidence type="ECO:0000313" key="1">
    <source>
        <dbReference type="EMBL" id="KRG55422.1"/>
    </source>
</evidence>
<comment type="caution">
    <text evidence="1">The sequence shown here is derived from an EMBL/GenBank/DDBJ whole genome shotgun (WGS) entry which is preliminary data.</text>
</comment>
<keyword evidence="2" id="KW-1185">Reference proteome</keyword>
<dbReference type="Proteomes" id="UP000051254">
    <property type="component" value="Unassembled WGS sequence"/>
</dbReference>
<dbReference type="AlphaFoldDB" id="A0A0R0BNB9"/>
<sequence>MISNAPLLVLPASDDPRLAEAVRELRYSKGIELLRLHRTADTPTRSQIREHLRQAVEKGWFSAADKPLFEHGRICLQAEPDGSLEHCLHRAGVAVPERLRDTGNTPS</sequence>
<dbReference type="PATRIC" id="fig|266128.3.peg.1478"/>
<organism evidence="1 2">
    <name type="scientific">Stenotrophomonas koreensis</name>
    <dbReference type="NCBI Taxonomy" id="266128"/>
    <lineage>
        <taxon>Bacteria</taxon>
        <taxon>Pseudomonadati</taxon>
        <taxon>Pseudomonadota</taxon>
        <taxon>Gammaproteobacteria</taxon>
        <taxon>Lysobacterales</taxon>
        <taxon>Lysobacteraceae</taxon>
        <taxon>Stenotrophomonas</taxon>
    </lineage>
</organism>
<proteinExistence type="predicted"/>
<dbReference type="EMBL" id="LDJH01000025">
    <property type="protein sequence ID" value="KRG55422.1"/>
    <property type="molecule type" value="Genomic_DNA"/>
</dbReference>
<reference evidence="1 2" key="1">
    <citation type="submission" date="2015-05" db="EMBL/GenBank/DDBJ databases">
        <title>Genome sequencing and analysis of members of genus Stenotrophomonas.</title>
        <authorList>
            <person name="Patil P.P."/>
            <person name="Midha S."/>
            <person name="Patil P.B."/>
        </authorList>
    </citation>
    <scope>NUCLEOTIDE SEQUENCE [LARGE SCALE GENOMIC DNA]</scope>
    <source>
        <strain evidence="1 2">DSM 17805</strain>
    </source>
</reference>
<dbReference type="RefSeq" id="WP_057667144.1">
    <property type="nucleotide sequence ID" value="NZ_LDJH01000025.1"/>
</dbReference>